<dbReference type="EMBL" id="JAIWYP010000004">
    <property type="protein sequence ID" value="KAH3838362.1"/>
    <property type="molecule type" value="Genomic_DNA"/>
</dbReference>
<organism evidence="1 2">
    <name type="scientific">Dreissena polymorpha</name>
    <name type="common">Zebra mussel</name>
    <name type="synonym">Mytilus polymorpha</name>
    <dbReference type="NCBI Taxonomy" id="45954"/>
    <lineage>
        <taxon>Eukaryota</taxon>
        <taxon>Metazoa</taxon>
        <taxon>Spiralia</taxon>
        <taxon>Lophotrochozoa</taxon>
        <taxon>Mollusca</taxon>
        <taxon>Bivalvia</taxon>
        <taxon>Autobranchia</taxon>
        <taxon>Heteroconchia</taxon>
        <taxon>Euheterodonta</taxon>
        <taxon>Imparidentia</taxon>
        <taxon>Neoheterodontei</taxon>
        <taxon>Myida</taxon>
        <taxon>Dreissenoidea</taxon>
        <taxon>Dreissenidae</taxon>
        <taxon>Dreissena</taxon>
    </lineage>
</organism>
<dbReference type="AlphaFoldDB" id="A0A9D4KFK3"/>
<comment type="caution">
    <text evidence="1">The sequence shown here is derived from an EMBL/GenBank/DDBJ whole genome shotgun (WGS) entry which is preliminary data.</text>
</comment>
<evidence type="ECO:0000313" key="2">
    <source>
        <dbReference type="Proteomes" id="UP000828390"/>
    </source>
</evidence>
<evidence type="ECO:0000313" key="1">
    <source>
        <dbReference type="EMBL" id="KAH3838362.1"/>
    </source>
</evidence>
<accession>A0A9D4KFK3</accession>
<keyword evidence="2" id="KW-1185">Reference proteome</keyword>
<protein>
    <submittedName>
        <fullName evidence="1">Uncharacterized protein</fullName>
    </submittedName>
</protein>
<reference evidence="1" key="1">
    <citation type="journal article" date="2019" name="bioRxiv">
        <title>The Genome of the Zebra Mussel, Dreissena polymorpha: A Resource for Invasive Species Research.</title>
        <authorList>
            <person name="McCartney M.A."/>
            <person name="Auch B."/>
            <person name="Kono T."/>
            <person name="Mallez S."/>
            <person name="Zhang Y."/>
            <person name="Obille A."/>
            <person name="Becker A."/>
            <person name="Abrahante J.E."/>
            <person name="Garbe J."/>
            <person name="Badalamenti J.P."/>
            <person name="Herman A."/>
            <person name="Mangelson H."/>
            <person name="Liachko I."/>
            <person name="Sullivan S."/>
            <person name="Sone E.D."/>
            <person name="Koren S."/>
            <person name="Silverstein K.A.T."/>
            <person name="Beckman K.B."/>
            <person name="Gohl D.M."/>
        </authorList>
    </citation>
    <scope>NUCLEOTIDE SEQUENCE</scope>
    <source>
        <strain evidence="1">Duluth1</strain>
        <tissue evidence="1">Whole animal</tissue>
    </source>
</reference>
<reference evidence="1" key="2">
    <citation type="submission" date="2020-11" db="EMBL/GenBank/DDBJ databases">
        <authorList>
            <person name="McCartney M.A."/>
            <person name="Auch B."/>
            <person name="Kono T."/>
            <person name="Mallez S."/>
            <person name="Becker A."/>
            <person name="Gohl D.M."/>
            <person name="Silverstein K.A.T."/>
            <person name="Koren S."/>
            <person name="Bechman K.B."/>
            <person name="Herman A."/>
            <person name="Abrahante J.E."/>
            <person name="Garbe J."/>
        </authorList>
    </citation>
    <scope>NUCLEOTIDE SEQUENCE</scope>
    <source>
        <strain evidence="1">Duluth1</strain>
        <tissue evidence="1">Whole animal</tissue>
    </source>
</reference>
<dbReference type="Proteomes" id="UP000828390">
    <property type="component" value="Unassembled WGS sequence"/>
</dbReference>
<proteinExistence type="predicted"/>
<gene>
    <name evidence="1" type="ORF">DPMN_111771</name>
</gene>
<name>A0A9D4KFK3_DREPO</name>
<sequence length="70" mass="7781">MQSCWKRVVGEEILKQDSSRGLCSLVASRYGLDIASEVVCDDKDVLVSTLGLLKRKVVYAYQLHGMSTCK</sequence>